<evidence type="ECO:0000313" key="1">
    <source>
        <dbReference type="EMBL" id="AHD24164.1"/>
    </source>
</evidence>
<dbReference type="PATRIC" id="fig|1435356.3.peg.5242"/>
<dbReference type="HOGENOM" id="CLU_165504_1_0_11"/>
<evidence type="ECO:0000313" key="2">
    <source>
        <dbReference type="Proteomes" id="UP000018781"/>
    </source>
</evidence>
<gene>
    <name evidence="1" type="ORF">Y013_26030</name>
</gene>
<dbReference type="AlphaFoldDB" id="V9XQ24"/>
<dbReference type="Gene3D" id="2.40.50.140">
    <property type="entry name" value="Nucleic acid-binding proteins"/>
    <property type="match status" value="1"/>
</dbReference>
<dbReference type="Proteomes" id="UP000018781">
    <property type="component" value="Plasmid unnamed"/>
</dbReference>
<dbReference type="KEGG" id="rpy:Y013_26030"/>
<sequence>MIDMSRTIGTVREWHGELGWGVLDSPETPGGCWAHWSNIDGTGFRALTVGATVQLDWEHAQQDGFSFRATRIHTPPE</sequence>
<protein>
    <recommendedName>
        <fullName evidence="3">Cold-shock protein</fullName>
    </recommendedName>
</protein>
<dbReference type="InterPro" id="IPR012340">
    <property type="entry name" value="NA-bd_OB-fold"/>
</dbReference>
<dbReference type="EMBL" id="CP006997">
    <property type="protein sequence ID" value="AHD24164.1"/>
    <property type="molecule type" value="Genomic_DNA"/>
</dbReference>
<accession>V9XQ24</accession>
<dbReference type="SUPFAM" id="SSF50249">
    <property type="entry name" value="Nucleic acid-binding proteins"/>
    <property type="match status" value="1"/>
</dbReference>
<proteinExistence type="predicted"/>
<name>V9XQ24_9NOCA</name>
<reference evidence="1 2" key="1">
    <citation type="journal article" date="2014" name="Genome Announc.">
        <title>Complete Genome of Rhodococcus pyridinivorans SB3094, a Methyl-Ethyl-Ketone-Degrading Bacterium Used for Bioaugmentation.</title>
        <authorList>
            <person name="Dueholm M.S."/>
            <person name="Albertsen M."/>
            <person name="D'Imperio S."/>
            <person name="Tale V.P."/>
            <person name="Lewis D."/>
            <person name="Nielsen P.H."/>
            <person name="Nielsen J.L."/>
        </authorList>
    </citation>
    <scope>NUCLEOTIDE SEQUENCE [LARGE SCALE GENOMIC DNA]</scope>
    <source>
        <strain evidence="2">SB3094</strain>
        <plasmid evidence="2">1</plasmid>
    </source>
</reference>
<evidence type="ECO:0008006" key="3">
    <source>
        <dbReference type="Google" id="ProtNLM"/>
    </source>
</evidence>
<geneLocation type="plasmid" evidence="2">
    <name>1</name>
</geneLocation>
<organism evidence="1 2">
    <name type="scientific">Rhodococcus pyridinivorans SB3094</name>
    <dbReference type="NCBI Taxonomy" id="1435356"/>
    <lineage>
        <taxon>Bacteria</taxon>
        <taxon>Bacillati</taxon>
        <taxon>Actinomycetota</taxon>
        <taxon>Actinomycetes</taxon>
        <taxon>Mycobacteriales</taxon>
        <taxon>Nocardiaceae</taxon>
        <taxon>Rhodococcus</taxon>
    </lineage>
</organism>
<dbReference type="eggNOG" id="COG1278">
    <property type="taxonomic scope" value="Bacteria"/>
</dbReference>
<keyword evidence="1" id="KW-0614">Plasmid</keyword>